<reference evidence="2" key="1">
    <citation type="journal article" date="2019" name="Nat. Commun.">
        <title>Genome-wide association mapping of date palm fruit traits.</title>
        <authorList>
            <person name="Hazzouri K.M."/>
            <person name="Gros-Balthazard M."/>
            <person name="Flowers J.M."/>
            <person name="Copetti D."/>
            <person name="Lemansour A."/>
            <person name="Lebrun M."/>
            <person name="Masmoudi K."/>
            <person name="Ferrand S."/>
            <person name="Dhar M.I."/>
            <person name="Fresquez Z.A."/>
            <person name="Rosas U."/>
            <person name="Zhang J."/>
            <person name="Talag J."/>
            <person name="Lee S."/>
            <person name="Kudrna D."/>
            <person name="Powell R.F."/>
            <person name="Leitch I.J."/>
            <person name="Krueger R.R."/>
            <person name="Wing R.A."/>
            <person name="Amiri K.M.A."/>
            <person name="Purugganan M.D."/>
        </authorList>
    </citation>
    <scope>NUCLEOTIDE SEQUENCE [LARGE SCALE GENOMIC DNA]</scope>
    <source>
        <strain evidence="2">cv. Khalas</strain>
    </source>
</reference>
<accession>A0A8B9A993</accession>
<sequence>MNHVSMQHNLAGQSGLTKAKLSHGEAEPPACPKPRRPGLAVQEFLYPLNCKHSHSSHQGSSDVLGMISSKNDAGREAMSTGCPPSCYCGSPPTRSDNPLVHDVQFVHQVKERIKLFDKFSYSSTSPI</sequence>
<dbReference type="Proteomes" id="UP000228380">
    <property type="component" value="Chromosome 2"/>
</dbReference>
<dbReference type="OrthoDB" id="646413at2759"/>
<evidence type="ECO:0000256" key="1">
    <source>
        <dbReference type="SAM" id="MobiDB-lite"/>
    </source>
</evidence>
<protein>
    <submittedName>
        <fullName evidence="3">Uncharacterized protein LOC113462829 isoform X1</fullName>
    </submittedName>
</protein>
<reference evidence="3" key="2">
    <citation type="submission" date="2025-08" db="UniProtKB">
        <authorList>
            <consortium name="RefSeq"/>
        </authorList>
    </citation>
    <scope>IDENTIFICATION</scope>
    <source>
        <tissue evidence="3">Young leaves</tissue>
    </source>
</reference>
<name>A0A8B9A993_PHODC</name>
<evidence type="ECO:0000313" key="3">
    <source>
        <dbReference type="RefSeq" id="XP_038979754.1"/>
    </source>
</evidence>
<feature type="compositionally biased region" description="Polar residues" evidence="1">
    <location>
        <begin position="1"/>
        <end position="16"/>
    </location>
</feature>
<evidence type="ECO:0000313" key="2">
    <source>
        <dbReference type="Proteomes" id="UP000228380"/>
    </source>
</evidence>
<dbReference type="GeneID" id="113462829"/>
<dbReference type="AlphaFoldDB" id="A0A8B9A993"/>
<keyword evidence="2" id="KW-1185">Reference proteome</keyword>
<organism evidence="2 3">
    <name type="scientific">Phoenix dactylifera</name>
    <name type="common">Date palm</name>
    <dbReference type="NCBI Taxonomy" id="42345"/>
    <lineage>
        <taxon>Eukaryota</taxon>
        <taxon>Viridiplantae</taxon>
        <taxon>Streptophyta</taxon>
        <taxon>Embryophyta</taxon>
        <taxon>Tracheophyta</taxon>
        <taxon>Spermatophyta</taxon>
        <taxon>Magnoliopsida</taxon>
        <taxon>Liliopsida</taxon>
        <taxon>Arecaceae</taxon>
        <taxon>Coryphoideae</taxon>
        <taxon>Phoeniceae</taxon>
        <taxon>Phoenix</taxon>
    </lineage>
</organism>
<feature type="region of interest" description="Disordered" evidence="1">
    <location>
        <begin position="1"/>
        <end position="36"/>
    </location>
</feature>
<dbReference type="PANTHER" id="PTHR33384">
    <property type="entry name" value="EXPRESSED PROTEIN"/>
    <property type="match status" value="1"/>
</dbReference>
<dbReference type="RefSeq" id="XP_038979754.1">
    <property type="nucleotide sequence ID" value="XM_039123826.1"/>
</dbReference>
<proteinExistence type="predicted"/>
<gene>
    <name evidence="3" type="primary">LOC113462829</name>
</gene>
<dbReference type="PANTHER" id="PTHR33384:SF17">
    <property type="entry name" value="VQ DOMAIN-CONTAINING PROTEIN"/>
    <property type="match status" value="1"/>
</dbReference>